<reference evidence="1 2" key="1">
    <citation type="submission" date="2021-03" db="EMBL/GenBank/DDBJ databases">
        <title>Sequencing the genomes of 1000 actinobacteria strains.</title>
        <authorList>
            <person name="Klenk H.-P."/>
        </authorList>
    </citation>
    <scope>NUCLEOTIDE SEQUENCE [LARGE SCALE GENOMIC DNA]</scope>
    <source>
        <strain evidence="1 2">DSM 14566</strain>
    </source>
</reference>
<name>A0ABS4X369_9MICO</name>
<evidence type="ECO:0000313" key="2">
    <source>
        <dbReference type="Proteomes" id="UP001519290"/>
    </source>
</evidence>
<dbReference type="RefSeq" id="WP_209902871.1">
    <property type="nucleotide sequence ID" value="NZ_BAAAJW010000027.1"/>
</dbReference>
<keyword evidence="2" id="KW-1185">Reference proteome</keyword>
<evidence type="ECO:0000313" key="1">
    <source>
        <dbReference type="EMBL" id="MBP2382801.1"/>
    </source>
</evidence>
<sequence>MVKRADVEAGLSRNRIVHTDSDVDQITSIIGRTGDLAPEAELVRLFNRGQLSQASLTYFLPRLWVGREGNSRVPVETWKAMFEVVEYTEDGIVQPRPRRTVRAYRGATEANRAGLSWSLDLRQAEYFARERQAPKDKTGRVWVTNIPASRVFARVMEGWEKELVADVRGLDVLPIEQEAQLPTPRWWWRQR</sequence>
<proteinExistence type="predicted"/>
<protein>
    <submittedName>
        <fullName evidence="1">Uncharacterized protein</fullName>
    </submittedName>
</protein>
<dbReference type="EMBL" id="JAGIOD010000001">
    <property type="protein sequence ID" value="MBP2382801.1"/>
    <property type="molecule type" value="Genomic_DNA"/>
</dbReference>
<accession>A0ABS4X369</accession>
<organism evidence="1 2">
    <name type="scientific">Brachybacterium sacelli</name>
    <dbReference type="NCBI Taxonomy" id="173364"/>
    <lineage>
        <taxon>Bacteria</taxon>
        <taxon>Bacillati</taxon>
        <taxon>Actinomycetota</taxon>
        <taxon>Actinomycetes</taxon>
        <taxon>Micrococcales</taxon>
        <taxon>Dermabacteraceae</taxon>
        <taxon>Brachybacterium</taxon>
    </lineage>
</organism>
<dbReference type="Proteomes" id="UP001519290">
    <property type="component" value="Unassembled WGS sequence"/>
</dbReference>
<gene>
    <name evidence="1" type="ORF">JOF43_002758</name>
</gene>
<comment type="caution">
    <text evidence="1">The sequence shown here is derived from an EMBL/GenBank/DDBJ whole genome shotgun (WGS) entry which is preliminary data.</text>
</comment>